<name>A0A3Q2DN59_CYPVA</name>
<dbReference type="AlphaFoldDB" id="A0A3Q2DN59"/>
<dbReference type="Proteomes" id="UP000265020">
    <property type="component" value="Unassembled WGS sequence"/>
</dbReference>
<feature type="transmembrane region" description="Helical" evidence="2">
    <location>
        <begin position="6"/>
        <end position="26"/>
    </location>
</feature>
<feature type="compositionally biased region" description="Low complexity" evidence="1">
    <location>
        <begin position="58"/>
        <end position="71"/>
    </location>
</feature>
<keyword evidence="4" id="KW-1185">Reference proteome</keyword>
<proteinExistence type="predicted"/>
<accession>A0A3Q2DN59</accession>
<reference evidence="3" key="1">
    <citation type="submission" date="2025-08" db="UniProtKB">
        <authorList>
            <consortium name="Ensembl"/>
        </authorList>
    </citation>
    <scope>IDENTIFICATION</scope>
</reference>
<sequence>MWIYNFLLSFDLKGIFLFGLLFMLIADYLKNKKPSNFPPGPRALPFVGNILNLDSKQTMESPERTPTSTPPKHSKKAGYSTPMLGP</sequence>
<keyword evidence="2" id="KW-1133">Transmembrane helix</keyword>
<dbReference type="STRING" id="28743.ENSCVAP00000020948"/>
<keyword evidence="2" id="KW-0472">Membrane</keyword>
<dbReference type="Ensembl" id="ENSCVAT00000013055.1">
    <property type="protein sequence ID" value="ENSCVAP00000020948.1"/>
    <property type="gene ID" value="ENSCVAG00000002659.1"/>
</dbReference>
<protein>
    <submittedName>
        <fullName evidence="3">Uncharacterized protein</fullName>
    </submittedName>
</protein>
<evidence type="ECO:0000313" key="4">
    <source>
        <dbReference type="Proteomes" id="UP000265020"/>
    </source>
</evidence>
<evidence type="ECO:0000256" key="1">
    <source>
        <dbReference type="SAM" id="MobiDB-lite"/>
    </source>
</evidence>
<feature type="region of interest" description="Disordered" evidence="1">
    <location>
        <begin position="55"/>
        <end position="86"/>
    </location>
</feature>
<organism evidence="3 4">
    <name type="scientific">Cyprinodon variegatus</name>
    <name type="common">Sheepshead minnow</name>
    <dbReference type="NCBI Taxonomy" id="28743"/>
    <lineage>
        <taxon>Eukaryota</taxon>
        <taxon>Metazoa</taxon>
        <taxon>Chordata</taxon>
        <taxon>Craniata</taxon>
        <taxon>Vertebrata</taxon>
        <taxon>Euteleostomi</taxon>
        <taxon>Actinopterygii</taxon>
        <taxon>Neopterygii</taxon>
        <taxon>Teleostei</taxon>
        <taxon>Neoteleostei</taxon>
        <taxon>Acanthomorphata</taxon>
        <taxon>Ovalentaria</taxon>
        <taxon>Atherinomorphae</taxon>
        <taxon>Cyprinodontiformes</taxon>
        <taxon>Cyprinodontidae</taxon>
        <taxon>Cyprinodon</taxon>
    </lineage>
</organism>
<dbReference type="GeneTree" id="ENSGT00990000206029"/>
<evidence type="ECO:0000256" key="2">
    <source>
        <dbReference type="SAM" id="Phobius"/>
    </source>
</evidence>
<reference evidence="3" key="2">
    <citation type="submission" date="2025-09" db="UniProtKB">
        <authorList>
            <consortium name="Ensembl"/>
        </authorList>
    </citation>
    <scope>IDENTIFICATION</scope>
</reference>
<keyword evidence="2" id="KW-0812">Transmembrane</keyword>
<evidence type="ECO:0000313" key="3">
    <source>
        <dbReference type="Ensembl" id="ENSCVAP00000020948.1"/>
    </source>
</evidence>
<dbReference type="OMA" id="QTMESPE"/>